<comment type="caution">
    <text evidence="1">The sequence shown here is derived from an EMBL/GenBank/DDBJ whole genome shotgun (WGS) entry which is preliminary data.</text>
</comment>
<gene>
    <name evidence="1" type="ORF">E2C01_039531</name>
</gene>
<organism evidence="1 2">
    <name type="scientific">Portunus trituberculatus</name>
    <name type="common">Swimming crab</name>
    <name type="synonym">Neptunus trituberculatus</name>
    <dbReference type="NCBI Taxonomy" id="210409"/>
    <lineage>
        <taxon>Eukaryota</taxon>
        <taxon>Metazoa</taxon>
        <taxon>Ecdysozoa</taxon>
        <taxon>Arthropoda</taxon>
        <taxon>Crustacea</taxon>
        <taxon>Multicrustacea</taxon>
        <taxon>Malacostraca</taxon>
        <taxon>Eumalacostraca</taxon>
        <taxon>Eucarida</taxon>
        <taxon>Decapoda</taxon>
        <taxon>Pleocyemata</taxon>
        <taxon>Brachyura</taxon>
        <taxon>Eubrachyura</taxon>
        <taxon>Portunoidea</taxon>
        <taxon>Portunidae</taxon>
        <taxon>Portuninae</taxon>
        <taxon>Portunus</taxon>
    </lineage>
</organism>
<proteinExistence type="predicted"/>
<dbReference type="EMBL" id="VSRR010006911">
    <property type="protein sequence ID" value="MPC45825.1"/>
    <property type="molecule type" value="Genomic_DNA"/>
</dbReference>
<evidence type="ECO:0000313" key="1">
    <source>
        <dbReference type="EMBL" id="MPC45825.1"/>
    </source>
</evidence>
<dbReference type="AlphaFoldDB" id="A0A5B7FJZ0"/>
<sequence>MCQLCDMGEDETVECEKYERDRQEMMQVILSELGAANTKAWLFQSDPEKPVTSRSKSNIKIKI</sequence>
<reference evidence="1 2" key="1">
    <citation type="submission" date="2019-05" db="EMBL/GenBank/DDBJ databases">
        <title>Another draft genome of Portunus trituberculatus and its Hox gene families provides insights of decapod evolution.</title>
        <authorList>
            <person name="Jeong J.-H."/>
            <person name="Song I."/>
            <person name="Kim S."/>
            <person name="Choi T."/>
            <person name="Kim D."/>
            <person name="Ryu S."/>
            <person name="Kim W."/>
        </authorList>
    </citation>
    <scope>NUCLEOTIDE SEQUENCE [LARGE SCALE GENOMIC DNA]</scope>
    <source>
        <tissue evidence="1">Muscle</tissue>
    </source>
</reference>
<accession>A0A5B7FJZ0</accession>
<protein>
    <submittedName>
        <fullName evidence="1">Uncharacterized protein</fullName>
    </submittedName>
</protein>
<name>A0A5B7FJZ0_PORTR</name>
<evidence type="ECO:0000313" key="2">
    <source>
        <dbReference type="Proteomes" id="UP000324222"/>
    </source>
</evidence>
<dbReference type="Proteomes" id="UP000324222">
    <property type="component" value="Unassembled WGS sequence"/>
</dbReference>
<keyword evidence="2" id="KW-1185">Reference proteome</keyword>